<proteinExistence type="predicted"/>
<dbReference type="InterPro" id="IPR051682">
    <property type="entry name" value="Mito_Persulfide_Diox"/>
</dbReference>
<dbReference type="CDD" id="cd00158">
    <property type="entry name" value="RHOD"/>
    <property type="match status" value="2"/>
</dbReference>
<protein>
    <submittedName>
        <fullName evidence="3">Rhodanese-like domain-containing protein</fullName>
    </submittedName>
</protein>
<dbReference type="InterPro" id="IPR001279">
    <property type="entry name" value="Metallo-B-lactamas"/>
</dbReference>
<dbReference type="InterPro" id="IPR044528">
    <property type="entry name" value="POD-like_MBL-fold"/>
</dbReference>
<evidence type="ECO:0000256" key="1">
    <source>
        <dbReference type="ARBA" id="ARBA00022723"/>
    </source>
</evidence>
<dbReference type="PANTHER" id="PTHR43084">
    <property type="entry name" value="PERSULFIDE DIOXYGENASE ETHE1"/>
    <property type="match status" value="1"/>
</dbReference>
<dbReference type="Proteomes" id="UP001597460">
    <property type="component" value="Unassembled WGS sequence"/>
</dbReference>
<organism evidence="3 4">
    <name type="scientific">Gracilimonas halophila</name>
    <dbReference type="NCBI Taxonomy" id="1834464"/>
    <lineage>
        <taxon>Bacteria</taxon>
        <taxon>Pseudomonadati</taxon>
        <taxon>Balneolota</taxon>
        <taxon>Balneolia</taxon>
        <taxon>Balneolales</taxon>
        <taxon>Balneolaceae</taxon>
        <taxon>Gracilimonas</taxon>
    </lineage>
</organism>
<accession>A0ABW5JJB2</accession>
<dbReference type="PANTHER" id="PTHR43084:SF1">
    <property type="entry name" value="PERSULFIDE DIOXYGENASE ETHE1, MITOCHONDRIAL"/>
    <property type="match status" value="1"/>
</dbReference>
<sequence length="473" mass="52872">MYFKQFFDERLAQYAYMIGCQANGTAIVIDPMRDIDQYIEHAASQNLNIVGAADTHIHADYISGLREFAERGVKVYASDEGDKDWKYEWLINSDYDFELLNDGDEFSIGNITIRAWHTPGHTPEHLSYFITDGAAADQPIGIATGDFIFVGDVGRPDLLESAAGQANVMEPSARTLYKSVEDFKNVPEFMQIWPGHGAGSACGKALGAVPETTVGYELRYNNSIKSATSEDDFVKFILEGQPEPPLYFARMKRDNKIGPKILKGLPQPKHLNLNELKKLAGNTDVALLDTRERDEFSEGHIPGSLLSPLNKQFNTVAGSYITEDEDIYLIVEEHRVSEAVRDLYRIGLDNIVGFVTPTDLDHYKEQDGELETITVQKFDVIDQYVGNDDYQIFDVRKASEYQEEGNVEGAQNIAHTQLLPRIEEVPSERKIVVHCQAGGRSAVAAALLQRNGYDVVLIDDEWLNYKSKATATA</sequence>
<name>A0ABW5JJB2_9BACT</name>
<dbReference type="EMBL" id="JBHULI010000005">
    <property type="protein sequence ID" value="MFD2531709.1"/>
    <property type="molecule type" value="Genomic_DNA"/>
</dbReference>
<dbReference type="PROSITE" id="PS50206">
    <property type="entry name" value="RHODANESE_3"/>
    <property type="match status" value="2"/>
</dbReference>
<gene>
    <name evidence="3" type="ORF">ACFSVN_04540</name>
</gene>
<dbReference type="SUPFAM" id="SSF56281">
    <property type="entry name" value="Metallo-hydrolase/oxidoreductase"/>
    <property type="match status" value="1"/>
</dbReference>
<evidence type="ECO:0000259" key="2">
    <source>
        <dbReference type="PROSITE" id="PS50206"/>
    </source>
</evidence>
<dbReference type="CDD" id="cd07724">
    <property type="entry name" value="POD-like_MBL-fold"/>
    <property type="match status" value="1"/>
</dbReference>
<keyword evidence="1" id="KW-0479">Metal-binding</keyword>
<evidence type="ECO:0000313" key="4">
    <source>
        <dbReference type="Proteomes" id="UP001597460"/>
    </source>
</evidence>
<feature type="domain" description="Rhodanese" evidence="2">
    <location>
        <begin position="386"/>
        <end position="470"/>
    </location>
</feature>
<dbReference type="RefSeq" id="WP_390299267.1">
    <property type="nucleotide sequence ID" value="NZ_JBHULI010000005.1"/>
</dbReference>
<comment type="caution">
    <text evidence="3">The sequence shown here is derived from an EMBL/GenBank/DDBJ whole genome shotgun (WGS) entry which is preliminary data.</text>
</comment>
<dbReference type="InterPro" id="IPR036873">
    <property type="entry name" value="Rhodanese-like_dom_sf"/>
</dbReference>
<dbReference type="InterPro" id="IPR036866">
    <property type="entry name" value="RibonucZ/Hydroxyglut_hydro"/>
</dbReference>
<evidence type="ECO:0000313" key="3">
    <source>
        <dbReference type="EMBL" id="MFD2531709.1"/>
    </source>
</evidence>
<dbReference type="SMART" id="SM00849">
    <property type="entry name" value="Lactamase_B"/>
    <property type="match status" value="1"/>
</dbReference>
<keyword evidence="4" id="KW-1185">Reference proteome</keyword>
<dbReference type="Gene3D" id="3.40.250.10">
    <property type="entry name" value="Rhodanese-like domain"/>
    <property type="match status" value="2"/>
</dbReference>
<dbReference type="Pfam" id="PF00753">
    <property type="entry name" value="Lactamase_B"/>
    <property type="match status" value="1"/>
</dbReference>
<dbReference type="InterPro" id="IPR001763">
    <property type="entry name" value="Rhodanese-like_dom"/>
</dbReference>
<dbReference type="SUPFAM" id="SSF52821">
    <property type="entry name" value="Rhodanese/Cell cycle control phosphatase"/>
    <property type="match status" value="2"/>
</dbReference>
<feature type="domain" description="Rhodanese" evidence="2">
    <location>
        <begin position="281"/>
        <end position="311"/>
    </location>
</feature>
<dbReference type="SMART" id="SM00450">
    <property type="entry name" value="RHOD"/>
    <property type="match status" value="2"/>
</dbReference>
<dbReference type="Pfam" id="PF00581">
    <property type="entry name" value="Rhodanese"/>
    <property type="match status" value="2"/>
</dbReference>
<dbReference type="Gene3D" id="3.60.15.10">
    <property type="entry name" value="Ribonuclease Z/Hydroxyacylglutathione hydrolase-like"/>
    <property type="match status" value="1"/>
</dbReference>
<reference evidence="4" key="1">
    <citation type="journal article" date="2019" name="Int. J. Syst. Evol. Microbiol.">
        <title>The Global Catalogue of Microorganisms (GCM) 10K type strain sequencing project: providing services to taxonomists for standard genome sequencing and annotation.</title>
        <authorList>
            <consortium name="The Broad Institute Genomics Platform"/>
            <consortium name="The Broad Institute Genome Sequencing Center for Infectious Disease"/>
            <person name="Wu L."/>
            <person name="Ma J."/>
        </authorList>
    </citation>
    <scope>NUCLEOTIDE SEQUENCE [LARGE SCALE GENOMIC DNA]</scope>
    <source>
        <strain evidence="4">KCTC 52042</strain>
    </source>
</reference>